<dbReference type="SUPFAM" id="SSF53756">
    <property type="entry name" value="UDP-Glycosyltransferase/glycogen phosphorylase"/>
    <property type="match status" value="1"/>
</dbReference>
<sequence>MPVGASRSTGIVQESRVKASLMRRYFCANSNKLSGVFRRERRVKIMHVTQPGSAGVARVVLELATWQAAQGHEVTVAGPSDSWLAAELKAREIVLHHWNARRGPGLSTWREVRELQRIIQTETPSILHLHSTKAGLAGRLAVKGRTPTIYQPHAWGDWAAPASWRFLVRRWERTASRWTCLTLCLSRDELAHSDSLSISSSRLVRNGVDATKFQPRDRRDARERLGIKSDARMVLCVGRLTKQKGQIDFLEIWKQIEEETPNVLLVLLGQGPDKRVLEASSDGYTVRFVTDCEDPRDWYAACDIVVAPSHWEGAALVPLEALAMGRTIVGYDVGDLGHIISIHGVAVPAGMKELLHHELRRVVTDPALQAQREIGATDHVRRTHQSTDRFDEITNLYTNFAGK</sequence>
<organism evidence="6 7">
    <name type="scientific">Flavimobilis soli</name>
    <dbReference type="NCBI Taxonomy" id="442709"/>
    <lineage>
        <taxon>Bacteria</taxon>
        <taxon>Bacillati</taxon>
        <taxon>Actinomycetota</taxon>
        <taxon>Actinomycetes</taxon>
        <taxon>Micrococcales</taxon>
        <taxon>Jonesiaceae</taxon>
        <taxon>Flavimobilis</taxon>
    </lineage>
</organism>
<dbReference type="Pfam" id="PF00534">
    <property type="entry name" value="Glycos_transf_1"/>
    <property type="match status" value="1"/>
</dbReference>
<evidence type="ECO:0000256" key="1">
    <source>
        <dbReference type="ARBA" id="ARBA00021292"/>
    </source>
</evidence>
<dbReference type="GO" id="GO:1901137">
    <property type="term" value="P:carbohydrate derivative biosynthetic process"/>
    <property type="evidence" value="ECO:0007669"/>
    <property type="project" value="UniProtKB-ARBA"/>
</dbReference>
<accession>A0A2A9EEP0</accession>
<keyword evidence="7" id="KW-1185">Reference proteome</keyword>
<dbReference type="InterPro" id="IPR050194">
    <property type="entry name" value="Glycosyltransferase_grp1"/>
</dbReference>
<dbReference type="CDD" id="cd03801">
    <property type="entry name" value="GT4_PimA-like"/>
    <property type="match status" value="1"/>
</dbReference>
<evidence type="ECO:0000256" key="3">
    <source>
        <dbReference type="ARBA" id="ARBA00022679"/>
    </source>
</evidence>
<dbReference type="Gene3D" id="3.40.50.2000">
    <property type="entry name" value="Glycogen Phosphorylase B"/>
    <property type="match status" value="2"/>
</dbReference>
<feature type="domain" description="Glycosyl transferase family 1" evidence="4">
    <location>
        <begin position="217"/>
        <end position="371"/>
    </location>
</feature>
<comment type="caution">
    <text evidence="6">The sequence shown here is derived from an EMBL/GenBank/DDBJ whole genome shotgun (WGS) entry which is preliminary data.</text>
</comment>
<dbReference type="GO" id="GO:0016758">
    <property type="term" value="F:hexosyltransferase activity"/>
    <property type="evidence" value="ECO:0007669"/>
    <property type="project" value="TreeGrafter"/>
</dbReference>
<reference evidence="6 7" key="1">
    <citation type="submission" date="2017-10" db="EMBL/GenBank/DDBJ databases">
        <title>Sequencing the genomes of 1000 actinobacteria strains.</title>
        <authorList>
            <person name="Klenk H.-P."/>
        </authorList>
    </citation>
    <scope>NUCLEOTIDE SEQUENCE [LARGE SCALE GENOMIC DNA]</scope>
    <source>
        <strain evidence="6 7">DSM 21574</strain>
    </source>
</reference>
<gene>
    <name evidence="6" type="ORF">ATL41_2137</name>
</gene>
<keyword evidence="2" id="KW-0328">Glycosyltransferase</keyword>
<evidence type="ECO:0000313" key="6">
    <source>
        <dbReference type="EMBL" id="PFG37378.1"/>
    </source>
</evidence>
<dbReference type="Pfam" id="PF13439">
    <property type="entry name" value="Glyco_transf_4"/>
    <property type="match status" value="1"/>
</dbReference>
<dbReference type="AlphaFoldDB" id="A0A2A9EEP0"/>
<protein>
    <recommendedName>
        <fullName evidence="1">D-inositol 3-phosphate glycosyltransferase</fullName>
    </recommendedName>
</protein>
<evidence type="ECO:0000259" key="4">
    <source>
        <dbReference type="Pfam" id="PF00534"/>
    </source>
</evidence>
<evidence type="ECO:0000259" key="5">
    <source>
        <dbReference type="Pfam" id="PF13439"/>
    </source>
</evidence>
<dbReference type="PANTHER" id="PTHR45947:SF3">
    <property type="entry name" value="SULFOQUINOVOSYL TRANSFERASE SQD2"/>
    <property type="match status" value="1"/>
</dbReference>
<feature type="domain" description="Glycosyltransferase subfamily 4-like N-terminal" evidence="5">
    <location>
        <begin position="55"/>
        <end position="211"/>
    </location>
</feature>
<evidence type="ECO:0000256" key="2">
    <source>
        <dbReference type="ARBA" id="ARBA00022676"/>
    </source>
</evidence>
<evidence type="ECO:0000313" key="7">
    <source>
        <dbReference type="Proteomes" id="UP000221394"/>
    </source>
</evidence>
<dbReference type="OrthoDB" id="9806887at2"/>
<name>A0A2A9EEP0_9MICO</name>
<proteinExistence type="predicted"/>
<dbReference type="InterPro" id="IPR001296">
    <property type="entry name" value="Glyco_trans_1"/>
</dbReference>
<dbReference type="InterPro" id="IPR028098">
    <property type="entry name" value="Glyco_trans_4-like_N"/>
</dbReference>
<dbReference type="PANTHER" id="PTHR45947">
    <property type="entry name" value="SULFOQUINOVOSYL TRANSFERASE SQD2"/>
    <property type="match status" value="1"/>
</dbReference>
<keyword evidence="3 6" id="KW-0808">Transferase</keyword>
<dbReference type="Proteomes" id="UP000221394">
    <property type="component" value="Unassembled WGS sequence"/>
</dbReference>
<dbReference type="EMBL" id="PDJH01000001">
    <property type="protein sequence ID" value="PFG37378.1"/>
    <property type="molecule type" value="Genomic_DNA"/>
</dbReference>